<feature type="transmembrane region" description="Helical" evidence="1">
    <location>
        <begin position="20"/>
        <end position="40"/>
    </location>
</feature>
<evidence type="ECO:0000313" key="3">
    <source>
        <dbReference type="Proteomes" id="UP000009138"/>
    </source>
</evidence>
<dbReference type="GeneID" id="93623462"/>
<protein>
    <submittedName>
        <fullName evidence="2">Uncharacterized protein</fullName>
    </submittedName>
</protein>
<accession>I1CTK6</accession>
<sequence>MTVFLRVLLFLNTSFDGSDLIFNFLIPLPLTFPFTFFALFPKGLLLSCSFFD</sequence>
<name>I1CTK6_RHIO9</name>
<reference evidence="2 3" key="1">
    <citation type="journal article" date="2009" name="PLoS Genet.">
        <title>Genomic analysis of the basal lineage fungus Rhizopus oryzae reveals a whole-genome duplication.</title>
        <authorList>
            <person name="Ma L.-J."/>
            <person name="Ibrahim A.S."/>
            <person name="Skory C."/>
            <person name="Grabherr M.G."/>
            <person name="Burger G."/>
            <person name="Butler M."/>
            <person name="Elias M."/>
            <person name="Idnurm A."/>
            <person name="Lang B.F."/>
            <person name="Sone T."/>
            <person name="Abe A."/>
            <person name="Calvo S.E."/>
            <person name="Corrochano L.M."/>
            <person name="Engels R."/>
            <person name="Fu J."/>
            <person name="Hansberg W."/>
            <person name="Kim J.-M."/>
            <person name="Kodira C.D."/>
            <person name="Koehrsen M.J."/>
            <person name="Liu B."/>
            <person name="Miranda-Saavedra D."/>
            <person name="O'Leary S."/>
            <person name="Ortiz-Castellanos L."/>
            <person name="Poulter R."/>
            <person name="Rodriguez-Romero J."/>
            <person name="Ruiz-Herrera J."/>
            <person name="Shen Y.-Q."/>
            <person name="Zeng Q."/>
            <person name="Galagan J."/>
            <person name="Birren B.W."/>
            <person name="Cuomo C.A."/>
            <person name="Wickes B.L."/>
        </authorList>
    </citation>
    <scope>NUCLEOTIDE SEQUENCE [LARGE SCALE GENOMIC DNA]</scope>
    <source>
        <strain evidence="3">RA 99-880 / ATCC MYA-4621 / FGSC 9543 / NRRL 43880</strain>
    </source>
</reference>
<dbReference type="InParanoid" id="I1CTK6"/>
<evidence type="ECO:0000313" key="2">
    <source>
        <dbReference type="EMBL" id="EIE91786.1"/>
    </source>
</evidence>
<dbReference type="Proteomes" id="UP000009138">
    <property type="component" value="Unassembled WGS sequence"/>
</dbReference>
<keyword evidence="1" id="KW-0812">Transmembrane</keyword>
<keyword evidence="1" id="KW-1133">Transmembrane helix</keyword>
<keyword evidence="3" id="KW-1185">Reference proteome</keyword>
<dbReference type="AlphaFoldDB" id="I1CTK6"/>
<dbReference type="RefSeq" id="XP_067527182.1">
    <property type="nucleotide sequence ID" value="XM_067671081.1"/>
</dbReference>
<dbReference type="VEuPathDB" id="FungiDB:RO3G_16497"/>
<organism evidence="2 3">
    <name type="scientific">Rhizopus delemar (strain RA 99-880 / ATCC MYA-4621 / FGSC 9543 / NRRL 43880)</name>
    <name type="common">Mucormycosis agent</name>
    <name type="synonym">Rhizopus arrhizus var. delemar</name>
    <dbReference type="NCBI Taxonomy" id="246409"/>
    <lineage>
        <taxon>Eukaryota</taxon>
        <taxon>Fungi</taxon>
        <taxon>Fungi incertae sedis</taxon>
        <taxon>Mucoromycota</taxon>
        <taxon>Mucoromycotina</taxon>
        <taxon>Mucoromycetes</taxon>
        <taxon>Mucorales</taxon>
        <taxon>Mucorineae</taxon>
        <taxon>Rhizopodaceae</taxon>
        <taxon>Rhizopus</taxon>
    </lineage>
</organism>
<dbReference type="EMBL" id="CH476751">
    <property type="protein sequence ID" value="EIE91786.1"/>
    <property type="molecule type" value="Genomic_DNA"/>
</dbReference>
<gene>
    <name evidence="2" type="ORF">RO3G_16497</name>
</gene>
<keyword evidence="1" id="KW-0472">Membrane</keyword>
<proteinExistence type="predicted"/>
<evidence type="ECO:0000256" key="1">
    <source>
        <dbReference type="SAM" id="Phobius"/>
    </source>
</evidence>